<dbReference type="GO" id="GO:0008289">
    <property type="term" value="F:lipid binding"/>
    <property type="evidence" value="ECO:0007669"/>
    <property type="project" value="UniProtKB-KW"/>
</dbReference>
<dbReference type="NCBIfam" id="TIGR00762">
    <property type="entry name" value="DegV"/>
    <property type="match status" value="1"/>
</dbReference>
<organism evidence="2 3">
    <name type="scientific">Candidatus Thermofonsia Clade 1 bacterium</name>
    <dbReference type="NCBI Taxonomy" id="2364210"/>
    <lineage>
        <taxon>Bacteria</taxon>
        <taxon>Bacillati</taxon>
        <taxon>Chloroflexota</taxon>
        <taxon>Candidatus Thermofontia</taxon>
        <taxon>Candidatus Thermofonsia Clade 1</taxon>
    </lineage>
</organism>
<dbReference type="PANTHER" id="PTHR33434">
    <property type="entry name" value="DEGV DOMAIN-CONTAINING PROTEIN DR_1986-RELATED"/>
    <property type="match status" value="1"/>
</dbReference>
<accession>A0A2M8NZG1</accession>
<name>A0A2M8NZG1_9CHLR</name>
<dbReference type="Proteomes" id="UP000228921">
    <property type="component" value="Unassembled WGS sequence"/>
</dbReference>
<reference evidence="2 3" key="1">
    <citation type="submission" date="2017-11" db="EMBL/GenBank/DDBJ databases">
        <title>Evolution of Phototrophy in the Chloroflexi Phylum Driven by Horizontal Gene Transfer.</title>
        <authorList>
            <person name="Ward L.M."/>
            <person name="Hemp J."/>
            <person name="Shih P.M."/>
            <person name="Mcglynn S.E."/>
            <person name="Fischer W."/>
        </authorList>
    </citation>
    <scope>NUCLEOTIDE SEQUENCE [LARGE SCALE GENOMIC DNA]</scope>
    <source>
        <strain evidence="2">CP2_2F</strain>
    </source>
</reference>
<evidence type="ECO:0000313" key="2">
    <source>
        <dbReference type="EMBL" id="PJF30683.1"/>
    </source>
</evidence>
<dbReference type="Pfam" id="PF02645">
    <property type="entry name" value="DegV"/>
    <property type="match status" value="1"/>
</dbReference>
<proteinExistence type="predicted"/>
<evidence type="ECO:0000313" key="3">
    <source>
        <dbReference type="Proteomes" id="UP000228921"/>
    </source>
</evidence>
<dbReference type="EMBL" id="PGTK01000007">
    <property type="protein sequence ID" value="PJF30683.1"/>
    <property type="molecule type" value="Genomic_DNA"/>
</dbReference>
<dbReference type="Gene3D" id="3.30.1180.10">
    <property type="match status" value="1"/>
</dbReference>
<gene>
    <name evidence="2" type="ORF">CUN51_06775</name>
</gene>
<evidence type="ECO:0000256" key="1">
    <source>
        <dbReference type="ARBA" id="ARBA00023121"/>
    </source>
</evidence>
<dbReference type="InterPro" id="IPR003797">
    <property type="entry name" value="DegV"/>
</dbReference>
<dbReference type="InterPro" id="IPR043168">
    <property type="entry name" value="DegV_C"/>
</dbReference>
<protein>
    <recommendedName>
        <fullName evidence="4">DegV family protein</fullName>
    </recommendedName>
</protein>
<dbReference type="Gene3D" id="3.40.50.10170">
    <property type="match status" value="1"/>
</dbReference>
<keyword evidence="1" id="KW-0446">Lipid-binding</keyword>
<evidence type="ECO:0008006" key="4">
    <source>
        <dbReference type="Google" id="ProtNLM"/>
    </source>
</evidence>
<dbReference type="PANTHER" id="PTHR33434:SF2">
    <property type="entry name" value="FATTY ACID-BINDING PROTEIN TM_1468"/>
    <property type="match status" value="1"/>
</dbReference>
<dbReference type="InterPro" id="IPR050270">
    <property type="entry name" value="DegV_domain_contain"/>
</dbReference>
<dbReference type="AlphaFoldDB" id="A0A2M8NZG1"/>
<comment type="caution">
    <text evidence="2">The sequence shown here is derived from an EMBL/GenBank/DDBJ whole genome shotgun (WGS) entry which is preliminary data.</text>
</comment>
<dbReference type="PROSITE" id="PS51482">
    <property type="entry name" value="DEGV"/>
    <property type="match status" value="1"/>
</dbReference>
<sequence>MSAHRIKFVCDSASDLPAAWRARWDISIIPVFVNFGDESFPDDGVSLTHEEFYRRMAESKVPPTTSAPSAGVAADVLRKALDGADHVIAFTISPAVSSTYNAVRLAAQQVAADRITVYDTGTMSMAMGWQIVAACEARERGADREGILAAVADARQRADVWAIPGSLEYLRRGGRVNRIVSSIGTLLQIKPIITVKEGVVDSKQRARTFKKAFETVAEQIHQRAPLAGLAILHTNAPDLAEQMRALLADIAPSDSDRTVILNVAAAIGVHFGPGSVGVATLSAPRT</sequence>
<dbReference type="SUPFAM" id="SSF82549">
    <property type="entry name" value="DAK1/DegV-like"/>
    <property type="match status" value="1"/>
</dbReference>